<dbReference type="PANTHER" id="PTHR32046">
    <property type="entry name" value="G DOMAIN-CONTAINING PROTEIN"/>
    <property type="match status" value="1"/>
</dbReference>
<feature type="domain" description="DUF7656" evidence="2">
    <location>
        <begin position="400"/>
        <end position="491"/>
    </location>
</feature>
<gene>
    <name evidence="3" type="ORF">PG986_004758</name>
</gene>
<evidence type="ECO:0000313" key="4">
    <source>
        <dbReference type="Proteomes" id="UP001391051"/>
    </source>
</evidence>
<accession>A0ABR1QQ37</accession>
<dbReference type="RefSeq" id="XP_066703607.1">
    <property type="nucleotide sequence ID" value="XM_066840980.1"/>
</dbReference>
<dbReference type="InterPro" id="IPR056072">
    <property type="entry name" value="SNTX_MACPF/CDC-like_dom"/>
</dbReference>
<evidence type="ECO:0008006" key="5">
    <source>
        <dbReference type="Google" id="ProtNLM"/>
    </source>
</evidence>
<organism evidence="3 4">
    <name type="scientific">Apiospora aurea</name>
    <dbReference type="NCBI Taxonomy" id="335848"/>
    <lineage>
        <taxon>Eukaryota</taxon>
        <taxon>Fungi</taxon>
        <taxon>Dikarya</taxon>
        <taxon>Ascomycota</taxon>
        <taxon>Pezizomycotina</taxon>
        <taxon>Sordariomycetes</taxon>
        <taxon>Xylariomycetidae</taxon>
        <taxon>Amphisphaeriales</taxon>
        <taxon>Apiosporaceae</taxon>
        <taxon>Apiospora</taxon>
    </lineage>
</organism>
<evidence type="ECO:0000313" key="3">
    <source>
        <dbReference type="EMBL" id="KAK7959904.1"/>
    </source>
</evidence>
<dbReference type="InterPro" id="IPR025662">
    <property type="entry name" value="Sigma_54_int_dom_ATP-bd_1"/>
</dbReference>
<dbReference type="GeneID" id="92074042"/>
<dbReference type="InterPro" id="IPR027417">
    <property type="entry name" value="P-loop_NTPase"/>
</dbReference>
<dbReference type="PANTHER" id="PTHR32046:SF11">
    <property type="entry name" value="IMMUNE-ASSOCIATED NUCLEOTIDE-BINDING PROTEIN 10-LIKE"/>
    <property type="match status" value="1"/>
</dbReference>
<comment type="caution">
    <text evidence="3">The sequence shown here is derived from an EMBL/GenBank/DDBJ whole genome shotgun (WGS) entry which is preliminary data.</text>
</comment>
<dbReference type="Gene3D" id="3.40.50.300">
    <property type="entry name" value="P-loop containing nucleotide triphosphate hydrolases"/>
    <property type="match status" value="1"/>
</dbReference>
<sequence>MPSELGHTRPALGQVTDLGTLYNAHKDIFVDASIIQGDPTPAAISVQKIGAHSAQILATATAQDKLSIFGVDNELAASLFAGSVPTSGSSLYLHYPQQKESAIEGAVHYEIQTESVYLNLANPDLRARITTAPLKNNSSTHIVTGITYGVKFILGARPDQPSANMTQDDMMKKLGLVKTFLSQHDKQFTGSLRKTSPGEPAREPIDLEVDGLMFSIFSDFEGMVVLKKVKPPTADVLIRQIPNLLQKADHGRGVPLTYHLVPLEYLRMMHGLQVGPRVTVYNTPHWISEELVNMWEKWTNMENPIKHVTHEIDSIKFMFKGPGLAQTDKATALLDKASKVKNEFRLKVSSTLEKFRAGHCPVNSLETLVEEHLISDYSPDRTWEIISQAVERVVLRKDLASHGGQYFDYGGAQYAISASNSIYILFFTESMRKDAASWKESQDVITRLLRRNPGDYNVAVAECQPSEVSFSRPRISFYNRGEVKTQNMMESMDLVDQCFVRRGFKSDVPEALPAPQERRLVRLPCPHPSCDNSSCHDWTCYHCRCIMEYHERFFYCECGRTNISSSSWQCNADVHGNKFVTWEPQELESKLDSLHSYKDMNILILGESGVGKSTFINAFYNYMMFDTLDAAMEHEKLEYAIPSSFTLQYANETDPDGGFIQCKVKIGDDAEEQDGSTGQSATQSPTVYRLQLGDRIVRLIDTPGIGDTRGEAFDRLNMSKVLSTLNRFSSLHGIIILVKPNNARLNVVFKFCVQELLTHLHRDAVRNIVWGFTNTRQSNYTPGDTLSPLTTLLKKHESLGLQLTTKKVFCFDS</sequence>
<dbReference type="Pfam" id="PF24674">
    <property type="entry name" value="MACPF_SNTX"/>
    <property type="match status" value="1"/>
</dbReference>
<protein>
    <recommendedName>
        <fullName evidence="5">G domain-containing protein</fullName>
    </recommendedName>
</protein>
<dbReference type="InterPro" id="IPR056073">
    <property type="entry name" value="DUF7656"/>
</dbReference>
<dbReference type="PROSITE" id="PS00675">
    <property type="entry name" value="SIGMA54_INTERACT_1"/>
    <property type="match status" value="1"/>
</dbReference>
<evidence type="ECO:0000259" key="2">
    <source>
        <dbReference type="Pfam" id="PF24676"/>
    </source>
</evidence>
<feature type="domain" description="SNTX MACPF/CDC-like" evidence="1">
    <location>
        <begin position="8"/>
        <end position="273"/>
    </location>
</feature>
<dbReference type="Pfam" id="PF24676">
    <property type="entry name" value="DUF7656"/>
    <property type="match status" value="1"/>
</dbReference>
<keyword evidence="4" id="KW-1185">Reference proteome</keyword>
<reference evidence="3 4" key="1">
    <citation type="submission" date="2023-01" db="EMBL/GenBank/DDBJ databases">
        <title>Analysis of 21 Apiospora genomes using comparative genomics revels a genus with tremendous synthesis potential of carbohydrate active enzymes and secondary metabolites.</title>
        <authorList>
            <person name="Sorensen T."/>
        </authorList>
    </citation>
    <scope>NUCLEOTIDE SEQUENCE [LARGE SCALE GENOMIC DNA]</scope>
    <source>
        <strain evidence="3 4">CBS 24483</strain>
    </source>
</reference>
<evidence type="ECO:0000259" key="1">
    <source>
        <dbReference type="Pfam" id="PF24674"/>
    </source>
</evidence>
<proteinExistence type="predicted"/>
<name>A0ABR1QQ37_9PEZI</name>
<dbReference type="SUPFAM" id="SSF52540">
    <property type="entry name" value="P-loop containing nucleoside triphosphate hydrolases"/>
    <property type="match status" value="1"/>
</dbReference>
<dbReference type="Proteomes" id="UP001391051">
    <property type="component" value="Unassembled WGS sequence"/>
</dbReference>
<dbReference type="EMBL" id="JAQQWE010000003">
    <property type="protein sequence ID" value="KAK7959904.1"/>
    <property type="molecule type" value="Genomic_DNA"/>
</dbReference>